<evidence type="ECO:0000313" key="1">
    <source>
        <dbReference type="EMBL" id="EPY27242.1"/>
    </source>
</evidence>
<sequence length="346" mass="37165">MAQLDSRLCVHIMFDIDHTLLSYVPARLAGVPALPAGLWSPTLSAAPPRGRAAPLEAAECVWYTTLAYEAPPLHRHTIALRPHVAPFLRRLLRDRALDTDRVRVDVSLWTRRPKSYAEAVAAQALEPLIARAGGAAGGGAPLLRGTHGGEMCSNKEEHTAAGAAGAASGVMCHAGGHSGWKKSVGAHPGPFTTLLVDDTSENFVPWECRTGHCVHVPSFRPALPLAEADLAASDRLFLSPAEKSADDDARFVEQCLSCEGDPSCPSGDGTLLPLVQSFVDTCHRHADTLRGLSAPPASAPCRTDAATSAFLQQFNFFERSGAYREAWEHFHRQEGTGDALEPFFYC</sequence>
<dbReference type="Proteomes" id="UP000015354">
    <property type="component" value="Unassembled WGS sequence"/>
</dbReference>
<comment type="caution">
    <text evidence="1">The sequence shown here is derived from an EMBL/GenBank/DDBJ whole genome shotgun (WGS) entry which is preliminary data.</text>
</comment>
<keyword evidence="2" id="KW-1185">Reference proteome</keyword>
<proteinExistence type="predicted"/>
<dbReference type="OrthoDB" id="262438at2759"/>
<protein>
    <recommendedName>
        <fullName evidence="3">FCP1 homology domain-containing protein</fullName>
    </recommendedName>
</protein>
<dbReference type="SUPFAM" id="SSF56784">
    <property type="entry name" value="HAD-like"/>
    <property type="match status" value="1"/>
</dbReference>
<reference evidence="1 2" key="1">
    <citation type="journal article" date="2013" name="PLoS ONE">
        <title>Predicting the Proteins of Angomonas deanei, Strigomonas culicis and Their Respective Endosymbionts Reveals New Aspects of the Trypanosomatidae Family.</title>
        <authorList>
            <person name="Motta M.C."/>
            <person name="Martins A.C."/>
            <person name="de Souza S.S."/>
            <person name="Catta-Preta C.M."/>
            <person name="Silva R."/>
            <person name="Klein C.C."/>
            <person name="de Almeida L.G."/>
            <person name="de Lima Cunha O."/>
            <person name="Ciapina L.P."/>
            <person name="Brocchi M."/>
            <person name="Colabardini A.C."/>
            <person name="de Araujo Lima B."/>
            <person name="Machado C.R."/>
            <person name="de Almeida Soares C.M."/>
            <person name="Probst C.M."/>
            <person name="de Menezes C.B."/>
            <person name="Thompson C.E."/>
            <person name="Bartholomeu D.C."/>
            <person name="Gradia D.F."/>
            <person name="Pavoni D.P."/>
            <person name="Grisard E.C."/>
            <person name="Fantinatti-Garboggini F."/>
            <person name="Marchini F.K."/>
            <person name="Rodrigues-Luiz G.F."/>
            <person name="Wagner G."/>
            <person name="Goldman G.H."/>
            <person name="Fietto J.L."/>
            <person name="Elias M.C."/>
            <person name="Goldman M.H."/>
            <person name="Sagot M.F."/>
            <person name="Pereira M."/>
            <person name="Stoco P.H."/>
            <person name="de Mendonca-Neto R.P."/>
            <person name="Teixeira S.M."/>
            <person name="Maciel T.E."/>
            <person name="de Oliveira Mendes T.A."/>
            <person name="Urmenyi T.P."/>
            <person name="de Souza W."/>
            <person name="Schenkman S."/>
            <person name="de Vasconcelos A.T."/>
        </authorList>
    </citation>
    <scope>NUCLEOTIDE SEQUENCE [LARGE SCALE GENOMIC DNA]</scope>
</reference>
<gene>
    <name evidence="1" type="ORF">STCU_05849</name>
</gene>
<evidence type="ECO:0008006" key="3">
    <source>
        <dbReference type="Google" id="ProtNLM"/>
    </source>
</evidence>
<dbReference type="AlphaFoldDB" id="S9U909"/>
<dbReference type="InterPro" id="IPR036412">
    <property type="entry name" value="HAD-like_sf"/>
</dbReference>
<evidence type="ECO:0000313" key="2">
    <source>
        <dbReference type="Proteomes" id="UP000015354"/>
    </source>
</evidence>
<organism evidence="1 2">
    <name type="scientific">Strigomonas culicis</name>
    <dbReference type="NCBI Taxonomy" id="28005"/>
    <lineage>
        <taxon>Eukaryota</taxon>
        <taxon>Discoba</taxon>
        <taxon>Euglenozoa</taxon>
        <taxon>Kinetoplastea</taxon>
        <taxon>Metakinetoplastina</taxon>
        <taxon>Trypanosomatida</taxon>
        <taxon>Trypanosomatidae</taxon>
        <taxon>Strigomonadinae</taxon>
        <taxon>Strigomonas</taxon>
    </lineage>
</organism>
<dbReference type="EMBL" id="ATMH01005849">
    <property type="protein sequence ID" value="EPY27242.1"/>
    <property type="molecule type" value="Genomic_DNA"/>
</dbReference>
<name>S9U909_9TRYP</name>
<accession>S9U909</accession>